<evidence type="ECO:0000256" key="6">
    <source>
        <dbReference type="ARBA" id="ARBA00022837"/>
    </source>
</evidence>
<dbReference type="GO" id="GO:0016787">
    <property type="term" value="F:hydrolase activity"/>
    <property type="evidence" value="ECO:0007669"/>
    <property type="project" value="UniProtKB-KW"/>
</dbReference>
<evidence type="ECO:0000256" key="5">
    <source>
        <dbReference type="ARBA" id="ARBA00022801"/>
    </source>
</evidence>
<reference evidence="9 10" key="1">
    <citation type="submission" date="2024-03" db="EMBL/GenBank/DDBJ databases">
        <title>Novel species of the genus Variovorax.</title>
        <authorList>
            <person name="Liu Q."/>
            <person name="Xin Y.-H."/>
        </authorList>
    </citation>
    <scope>NUCLEOTIDE SEQUENCE [LARGE SCALE GENOMIC DNA]</scope>
    <source>
        <strain evidence="9 10">KACC 18900</strain>
    </source>
</reference>
<evidence type="ECO:0000256" key="1">
    <source>
        <dbReference type="ARBA" id="ARBA00006249"/>
    </source>
</evidence>
<dbReference type="Proteomes" id="UP001385892">
    <property type="component" value="Unassembled WGS sequence"/>
</dbReference>
<keyword evidence="5 9" id="KW-0378">Hydrolase</keyword>
<protein>
    <submittedName>
        <fullName evidence="9">Tannase/feruloyl esterase family alpha/beta hydrolase</fullName>
    </submittedName>
</protein>
<evidence type="ECO:0000256" key="8">
    <source>
        <dbReference type="SAM" id="MobiDB-lite"/>
    </source>
</evidence>
<keyword evidence="10" id="KW-1185">Reference proteome</keyword>
<evidence type="ECO:0000256" key="3">
    <source>
        <dbReference type="ARBA" id="ARBA00022723"/>
    </source>
</evidence>
<sequence>MPTPRFTPIPMRTAAPESAAASTASRAPGAFAPLALAASMVLFTGCTSPGDPKASAAMAPTACAQLAGTTIPGTRITLTESVAAGTIQLTGVQPGAPGSQAPVPAHCHVQGNINERTGIDGKRYAIGFDLRMPAQWNGRFFFQGGGGTDGTLRDAVGVLTGGGNTTNALSQGYAVVFTDTGHRDEPGPNGPYQFGLDPQARIDNGYNSMAETGRVAKLLIGTHYGRAPQRSYFVGCSNGGRQAMMMTQRYPDMFDGVIASAPAYRVPLASVQAVYDTQLFAKAAAENAPLVDGRPVLSKAFSPADMKLLTNEVLNQCDVLDGLKDGIVANWPACKFKPEALKCTGAKTDQCLTGTQADALTKSFAGVKDSSGKQLYSDWTFDAGLHSTEWTRWRLGDSATATSNARNIILMTGGLAMFFTTPPTVTNDFWSYAMGFDFDRDAPKVYATNATFRESSMRSVAADSTDVDAYVNHGGKLLFFHGQSDPVFSVKDTVRYVDGLRQRYGTRTDDIARFFSVPNMAHCSGGPATDQYDGLSALVNWVEKGEAPSRIVARARPENRDVTTPGRTRPLCAWPLQPRYNGSGSIEDAANFSCRMP</sequence>
<keyword evidence="7" id="KW-1015">Disulfide bond</keyword>
<dbReference type="PANTHER" id="PTHR33938:SF15">
    <property type="entry name" value="FERULOYL ESTERASE B-RELATED"/>
    <property type="match status" value="1"/>
</dbReference>
<dbReference type="EMBL" id="JBBKZT010000021">
    <property type="protein sequence ID" value="MEJ8851344.1"/>
    <property type="molecule type" value="Genomic_DNA"/>
</dbReference>
<name>A0ABU8WWP8_9BURK</name>
<organism evidence="9 10">
    <name type="scientific">Variovorax rhizosphaerae</name>
    <dbReference type="NCBI Taxonomy" id="1836200"/>
    <lineage>
        <taxon>Bacteria</taxon>
        <taxon>Pseudomonadati</taxon>
        <taxon>Pseudomonadota</taxon>
        <taxon>Betaproteobacteria</taxon>
        <taxon>Burkholderiales</taxon>
        <taxon>Comamonadaceae</taxon>
        <taxon>Variovorax</taxon>
    </lineage>
</organism>
<keyword evidence="2" id="KW-0719">Serine esterase</keyword>
<dbReference type="SUPFAM" id="SSF53474">
    <property type="entry name" value="alpha/beta-Hydrolases"/>
    <property type="match status" value="1"/>
</dbReference>
<evidence type="ECO:0000256" key="4">
    <source>
        <dbReference type="ARBA" id="ARBA00022729"/>
    </source>
</evidence>
<keyword evidence="6" id="KW-0106">Calcium</keyword>
<proteinExistence type="inferred from homology"/>
<comment type="similarity">
    <text evidence="1">Belongs to the tannase family.</text>
</comment>
<dbReference type="Pfam" id="PF07519">
    <property type="entry name" value="Tannase"/>
    <property type="match status" value="1"/>
</dbReference>
<keyword evidence="4" id="KW-0732">Signal</keyword>
<feature type="compositionally biased region" description="Low complexity" evidence="8">
    <location>
        <begin position="12"/>
        <end position="21"/>
    </location>
</feature>
<gene>
    <name evidence="9" type="ORF">WKW82_32235</name>
</gene>
<comment type="caution">
    <text evidence="9">The sequence shown here is derived from an EMBL/GenBank/DDBJ whole genome shotgun (WGS) entry which is preliminary data.</text>
</comment>
<evidence type="ECO:0000313" key="9">
    <source>
        <dbReference type="EMBL" id="MEJ8851344.1"/>
    </source>
</evidence>
<accession>A0ABU8WWP8</accession>
<dbReference type="InterPro" id="IPR029058">
    <property type="entry name" value="AB_hydrolase_fold"/>
</dbReference>
<keyword evidence="3" id="KW-0479">Metal-binding</keyword>
<dbReference type="RefSeq" id="WP_340346943.1">
    <property type="nucleotide sequence ID" value="NZ_JBBKZT010000021.1"/>
</dbReference>
<evidence type="ECO:0000256" key="7">
    <source>
        <dbReference type="ARBA" id="ARBA00023157"/>
    </source>
</evidence>
<evidence type="ECO:0000256" key="2">
    <source>
        <dbReference type="ARBA" id="ARBA00022487"/>
    </source>
</evidence>
<dbReference type="Gene3D" id="3.40.50.1820">
    <property type="entry name" value="alpha/beta hydrolase"/>
    <property type="match status" value="1"/>
</dbReference>
<feature type="region of interest" description="Disordered" evidence="8">
    <location>
        <begin position="1"/>
        <end position="21"/>
    </location>
</feature>
<dbReference type="InterPro" id="IPR011118">
    <property type="entry name" value="Tannase/feruloyl_esterase"/>
</dbReference>
<dbReference type="PANTHER" id="PTHR33938">
    <property type="entry name" value="FERULOYL ESTERASE B-RELATED"/>
    <property type="match status" value="1"/>
</dbReference>
<evidence type="ECO:0000313" key="10">
    <source>
        <dbReference type="Proteomes" id="UP001385892"/>
    </source>
</evidence>